<keyword evidence="3" id="KW-1185">Reference proteome</keyword>
<gene>
    <name evidence="2" type="ORF">CLIT_13c00750</name>
</gene>
<dbReference type="AlphaFoldDB" id="A0A069RDB1"/>
<dbReference type="EMBL" id="JJMM01000013">
    <property type="protein sequence ID" value="KDR94753.1"/>
    <property type="molecule type" value="Genomic_DNA"/>
</dbReference>
<dbReference type="eggNOG" id="ENOG5032TKA">
    <property type="taxonomic scope" value="Bacteria"/>
</dbReference>
<dbReference type="Proteomes" id="UP000027946">
    <property type="component" value="Unassembled WGS sequence"/>
</dbReference>
<reference evidence="2 3" key="1">
    <citation type="submission" date="2014-03" db="EMBL/GenBank/DDBJ databases">
        <title>Genome sequence of Clostridium litorale W6, DSM 5388.</title>
        <authorList>
            <person name="Poehlein A."/>
            <person name="Jagirdar A."/>
            <person name="Khonsari B."/>
            <person name="Chibani C.M."/>
            <person name="Gutierrez Gutierrez D.A."/>
            <person name="Davydova E."/>
            <person name="Alghaithi H.S."/>
            <person name="Nair K.P."/>
            <person name="Dhamotharan K."/>
            <person name="Chandran L."/>
            <person name="G W."/>
            <person name="Daniel R."/>
        </authorList>
    </citation>
    <scope>NUCLEOTIDE SEQUENCE [LARGE SCALE GENOMIC DNA]</scope>
    <source>
        <strain evidence="2 3">W6</strain>
    </source>
</reference>
<accession>A0A069RDB1</accession>
<sequence length="141" mass="16101">MELKNCISCGRTFGSEFGENLCKKCRNEAYENDFKKVREYLYDNPGSDVNEVSAATGVERTKIMLYLREERIEIIEDDNPFLKCSRCGKSIHKGKYCASCENELKKELSGALSSMKKEKSPEPEPSSSKKPAMHVDRFNKK</sequence>
<evidence type="ECO:0008006" key="4">
    <source>
        <dbReference type="Google" id="ProtNLM"/>
    </source>
</evidence>
<evidence type="ECO:0000313" key="3">
    <source>
        <dbReference type="Proteomes" id="UP000027946"/>
    </source>
</evidence>
<name>A0A069RDB1_PEPLI</name>
<dbReference type="OrthoDB" id="1739831at2"/>
<evidence type="ECO:0000256" key="1">
    <source>
        <dbReference type="SAM" id="MobiDB-lite"/>
    </source>
</evidence>
<dbReference type="RefSeq" id="WP_038265868.1">
    <property type="nucleotide sequence ID" value="NZ_FSRH01000005.1"/>
</dbReference>
<dbReference type="STRING" id="1121324.CLIT_13c00750"/>
<feature type="region of interest" description="Disordered" evidence="1">
    <location>
        <begin position="111"/>
        <end position="141"/>
    </location>
</feature>
<evidence type="ECO:0000313" key="2">
    <source>
        <dbReference type="EMBL" id="KDR94753.1"/>
    </source>
</evidence>
<protein>
    <recommendedName>
        <fullName evidence="4">Flagellar protein</fullName>
    </recommendedName>
</protein>
<organism evidence="2 3">
    <name type="scientific">Peptoclostridium litorale DSM 5388</name>
    <dbReference type="NCBI Taxonomy" id="1121324"/>
    <lineage>
        <taxon>Bacteria</taxon>
        <taxon>Bacillati</taxon>
        <taxon>Bacillota</taxon>
        <taxon>Clostridia</taxon>
        <taxon>Peptostreptococcales</taxon>
        <taxon>Peptoclostridiaceae</taxon>
        <taxon>Peptoclostridium</taxon>
    </lineage>
</organism>
<comment type="caution">
    <text evidence="2">The sequence shown here is derived from an EMBL/GenBank/DDBJ whole genome shotgun (WGS) entry which is preliminary data.</text>
</comment>
<proteinExistence type="predicted"/>